<protein>
    <submittedName>
        <fullName evidence="6">AraC-like DNA-binding protein</fullName>
    </submittedName>
</protein>
<dbReference type="GO" id="GO:0005829">
    <property type="term" value="C:cytosol"/>
    <property type="evidence" value="ECO:0007669"/>
    <property type="project" value="TreeGrafter"/>
</dbReference>
<dbReference type="EMBL" id="VITV01000001">
    <property type="protein sequence ID" value="TWB82302.1"/>
    <property type="molecule type" value="Genomic_DNA"/>
</dbReference>
<reference evidence="6 7" key="1">
    <citation type="submission" date="2019-06" db="EMBL/GenBank/DDBJ databases">
        <title>Genomic Encyclopedia of Type Strains, Phase IV (KMG-V): Genome sequencing to study the core and pangenomes of soil and plant-associated prokaryotes.</title>
        <authorList>
            <person name="Whitman W."/>
        </authorList>
    </citation>
    <scope>NUCLEOTIDE SEQUENCE [LARGE SCALE GENOMIC DNA]</scope>
    <source>
        <strain evidence="6 7">BR 12005</strain>
    </source>
</reference>
<dbReference type="Gene3D" id="1.10.10.60">
    <property type="entry name" value="Homeodomain-like"/>
    <property type="match status" value="1"/>
</dbReference>
<evidence type="ECO:0000256" key="1">
    <source>
        <dbReference type="ARBA" id="ARBA00023015"/>
    </source>
</evidence>
<feature type="region of interest" description="Disordered" evidence="4">
    <location>
        <begin position="331"/>
        <end position="358"/>
    </location>
</feature>
<evidence type="ECO:0000313" key="7">
    <source>
        <dbReference type="Proteomes" id="UP000320516"/>
    </source>
</evidence>
<name>A0A560KGE8_9PROT</name>
<gene>
    <name evidence="6" type="ORF">FBZ87_1013</name>
</gene>
<evidence type="ECO:0000256" key="2">
    <source>
        <dbReference type="ARBA" id="ARBA00023125"/>
    </source>
</evidence>
<dbReference type="GO" id="GO:0003700">
    <property type="term" value="F:DNA-binding transcription factor activity"/>
    <property type="evidence" value="ECO:0007669"/>
    <property type="project" value="InterPro"/>
</dbReference>
<feature type="compositionally biased region" description="Pro residues" evidence="4">
    <location>
        <begin position="346"/>
        <end position="358"/>
    </location>
</feature>
<accession>A0A560KGE8</accession>
<dbReference type="PROSITE" id="PS01124">
    <property type="entry name" value="HTH_ARAC_FAMILY_2"/>
    <property type="match status" value="1"/>
</dbReference>
<feature type="domain" description="HTH araC/xylS-type" evidence="5">
    <location>
        <begin position="236"/>
        <end position="334"/>
    </location>
</feature>
<organism evidence="6 7">
    <name type="scientific">Nitrospirillum amazonense</name>
    <dbReference type="NCBI Taxonomy" id="28077"/>
    <lineage>
        <taxon>Bacteria</taxon>
        <taxon>Pseudomonadati</taxon>
        <taxon>Pseudomonadota</taxon>
        <taxon>Alphaproteobacteria</taxon>
        <taxon>Rhodospirillales</taxon>
        <taxon>Azospirillaceae</taxon>
        <taxon>Nitrospirillum</taxon>
    </lineage>
</organism>
<keyword evidence="1" id="KW-0805">Transcription regulation</keyword>
<dbReference type="InterPro" id="IPR018060">
    <property type="entry name" value="HTH_AraC"/>
</dbReference>
<dbReference type="RefSeq" id="WP_186454491.1">
    <property type="nucleotide sequence ID" value="NZ_VITV01000001.1"/>
</dbReference>
<dbReference type="PANTHER" id="PTHR47894:SF1">
    <property type="entry name" value="HTH-TYPE TRANSCRIPTIONAL REGULATOR VQSM"/>
    <property type="match status" value="1"/>
</dbReference>
<evidence type="ECO:0000259" key="5">
    <source>
        <dbReference type="PROSITE" id="PS01124"/>
    </source>
</evidence>
<dbReference type="AlphaFoldDB" id="A0A560KGE8"/>
<dbReference type="GO" id="GO:0000976">
    <property type="term" value="F:transcription cis-regulatory region binding"/>
    <property type="evidence" value="ECO:0007669"/>
    <property type="project" value="TreeGrafter"/>
</dbReference>
<dbReference type="Pfam" id="PF12833">
    <property type="entry name" value="HTH_18"/>
    <property type="match status" value="1"/>
</dbReference>
<evidence type="ECO:0000256" key="4">
    <source>
        <dbReference type="SAM" id="MobiDB-lite"/>
    </source>
</evidence>
<sequence>MDRILQDKNSVAPYFVEAALACATARGLDAAPLRRKAGLHTVPAGVRVPVTTYGTLLRLLAQVMDDEFFGLDARRMKIGTFSVICLLALGGRDLGRALDLACRGYNSVFDGMRVGIRRQGRLACLEIRATPPGQPPALFAQETLMTYLHGLACWLVRRRIPIAAADFAHPAPPHAEEYRVLYSSTLRFGQDAARLWFDAALLALPVAQDARTAVTFLNRAPENFLVRYRNPDSYARRVAQMLDHQPPAAWPDFDAVARSLRCSPATLRRSLRQEGRPFQSIKDELRRRAAEASLAAGTEPIPELAARLGFAEPSAFHRAFRKWTGMAPGTFRTASGKHLKSASGPPASPRSPRPEPAG</sequence>
<dbReference type="InterPro" id="IPR009057">
    <property type="entry name" value="Homeodomain-like_sf"/>
</dbReference>
<dbReference type="InterPro" id="IPR020449">
    <property type="entry name" value="Tscrpt_reg_AraC-type_HTH"/>
</dbReference>
<evidence type="ECO:0000313" key="6">
    <source>
        <dbReference type="EMBL" id="TWB82302.1"/>
    </source>
</evidence>
<keyword evidence="2 6" id="KW-0238">DNA-binding</keyword>
<dbReference type="InterPro" id="IPR018062">
    <property type="entry name" value="HTH_AraC-typ_CS"/>
</dbReference>
<proteinExistence type="predicted"/>
<dbReference type="SUPFAM" id="SSF46689">
    <property type="entry name" value="Homeodomain-like"/>
    <property type="match status" value="1"/>
</dbReference>
<dbReference type="Pfam" id="PF12625">
    <property type="entry name" value="Arabinose_bd"/>
    <property type="match status" value="1"/>
</dbReference>
<dbReference type="PROSITE" id="PS00041">
    <property type="entry name" value="HTH_ARAC_FAMILY_1"/>
    <property type="match status" value="1"/>
</dbReference>
<dbReference type="PRINTS" id="PR00032">
    <property type="entry name" value="HTHARAC"/>
</dbReference>
<evidence type="ECO:0000256" key="3">
    <source>
        <dbReference type="ARBA" id="ARBA00023163"/>
    </source>
</evidence>
<dbReference type="InterPro" id="IPR032687">
    <property type="entry name" value="AraC-type_N"/>
</dbReference>
<keyword evidence="3" id="KW-0804">Transcription</keyword>
<comment type="caution">
    <text evidence="6">The sequence shown here is derived from an EMBL/GenBank/DDBJ whole genome shotgun (WGS) entry which is preliminary data.</text>
</comment>
<dbReference type="Proteomes" id="UP000320516">
    <property type="component" value="Unassembled WGS sequence"/>
</dbReference>
<dbReference type="PANTHER" id="PTHR47894">
    <property type="entry name" value="HTH-TYPE TRANSCRIPTIONAL REGULATOR GADX"/>
    <property type="match status" value="1"/>
</dbReference>
<dbReference type="SMART" id="SM00342">
    <property type="entry name" value="HTH_ARAC"/>
    <property type="match status" value="1"/>
</dbReference>